<dbReference type="EMBL" id="JACEEZ010008944">
    <property type="protein sequence ID" value="KAG0722886.1"/>
    <property type="molecule type" value="Genomic_DNA"/>
</dbReference>
<reference evidence="3" key="1">
    <citation type="submission" date="2020-07" db="EMBL/GenBank/DDBJ databases">
        <title>The High-quality genome of the commercially important snow crab, Chionoecetes opilio.</title>
        <authorList>
            <person name="Jeong J.-H."/>
            <person name="Ryu S."/>
        </authorList>
    </citation>
    <scope>NUCLEOTIDE SEQUENCE</scope>
    <source>
        <strain evidence="3">MADBK_172401_WGS</strain>
        <tissue evidence="3">Digestive gland</tissue>
    </source>
</reference>
<protein>
    <submittedName>
        <fullName evidence="3">Nuclear pore complex protein Nup98-Nup96</fullName>
    </submittedName>
</protein>
<feature type="domain" description="Nuclear pore complex protein NUP96 C-terminal" evidence="2">
    <location>
        <begin position="492"/>
        <end position="779"/>
    </location>
</feature>
<evidence type="ECO:0000313" key="4">
    <source>
        <dbReference type="Proteomes" id="UP000770661"/>
    </source>
</evidence>
<evidence type="ECO:0000259" key="2">
    <source>
        <dbReference type="Pfam" id="PF12110"/>
    </source>
</evidence>
<feature type="region of interest" description="Disordered" evidence="1">
    <location>
        <begin position="1"/>
        <end position="53"/>
    </location>
</feature>
<evidence type="ECO:0000313" key="3">
    <source>
        <dbReference type="EMBL" id="KAG0722886.1"/>
    </source>
</evidence>
<feature type="compositionally biased region" description="Polar residues" evidence="1">
    <location>
        <begin position="183"/>
        <end position="193"/>
    </location>
</feature>
<feature type="region of interest" description="Disordered" evidence="1">
    <location>
        <begin position="127"/>
        <end position="151"/>
    </location>
</feature>
<evidence type="ECO:0000256" key="1">
    <source>
        <dbReference type="SAM" id="MobiDB-lite"/>
    </source>
</evidence>
<dbReference type="Gene3D" id="1.25.40.690">
    <property type="match status" value="1"/>
</dbReference>
<gene>
    <name evidence="3" type="primary">Nup98_1</name>
    <name evidence="3" type="ORF">GWK47_043688</name>
</gene>
<dbReference type="Proteomes" id="UP000770661">
    <property type="component" value="Unassembled WGS sequence"/>
</dbReference>
<sequence>MVAVPPKQLPPPDGHMPPHTTTPSFLPLPLPHKTAGPPATALTSPPQYSLGHTTTTPVLTQAVTQGRFLESALQDYQLPEDDLMDSVAREPEESANMSILSPSAERMTVVSRVVPRTVQQVKMQLFGGREEEEEDEEGSMGGRETCCPTPPVPGKVLQRLNTKNNSLPYLAAINKRRMVSGDVSVSRTSSPSQGEARARAGAPPAPRPTSPKTGLSTLREEPSLHEPRTEYQLMPSGREEGQEAGHVPPQHQAVLVPLADSLQGDILHCQADMGAFMGRSFRVGWGPGWSLAHIGPALALSHGVGAGEEEEGDASQSSPPPSFLFVGSLATQPRVARDVEGPRYRVVLEQVHTVQPDYGTISALIEECLGCILEHSILEGAEDMDDVTSDPSPACPFFRPLKDVEFLHQLVGTTELHAHHEPVLEEILTLCVALWGRLDFYRPESDGESEYCVSRARVEAVSLWLERVSQEAVVGEVGCALGPEAGEEGYLEAILAHLSARQVSQACVLAQDRGDHHLALLLAQSCMGQNAPREIMGQQLANWAEGGTDALMSPARLTLYTLLSGAATHQATHTALNACTDIDWRRALALHLWYVCPATATLAEALHCYDEAAGLGNDSPGYCNPPMPPYLATHHYSSNMKVSHDMCYHLLKLFTDPRHPLEALLNPATAIPDPLNVSISWLMWQVLESLNYHHLSGYHSAALHLSMAALLEAAGHWHWAVFALLHLADQDRRQREVRELLLRHVKVGAAEAAAYRRQEAFVVERLRLPRRWIHHAKATRARALGMVDEEAWYLLKAGELNRAHTLIVDTIAPNSIINEDHEYLCGYLDQIRAGDQHKQVAGWRQGGGCTRLPGVQCTLSKATMNPDPEAIRLCVSEMSKKVVGVLRAVVGEGTDATQVLSQQLSSLPLTHDYALAELNLITNHYLTHLAADT</sequence>
<feature type="compositionally biased region" description="Basic and acidic residues" evidence="1">
    <location>
        <begin position="218"/>
        <end position="228"/>
    </location>
</feature>
<dbReference type="OrthoDB" id="6357689at2759"/>
<dbReference type="Pfam" id="PF12110">
    <property type="entry name" value="Nup96"/>
    <property type="match status" value="1"/>
</dbReference>
<accession>A0A8J4YFX8</accession>
<feature type="compositionally biased region" description="Polar residues" evidence="1">
    <location>
        <begin position="41"/>
        <end position="52"/>
    </location>
</feature>
<proteinExistence type="predicted"/>
<keyword evidence="4" id="KW-1185">Reference proteome</keyword>
<dbReference type="InterPro" id="IPR021967">
    <property type="entry name" value="Nup98_C"/>
</dbReference>
<feature type="compositionally biased region" description="Low complexity" evidence="1">
    <location>
        <begin position="17"/>
        <end position="27"/>
    </location>
</feature>
<feature type="region of interest" description="Disordered" evidence="1">
    <location>
        <begin position="180"/>
        <end position="228"/>
    </location>
</feature>
<comment type="caution">
    <text evidence="3">The sequence shown here is derived from an EMBL/GenBank/DDBJ whole genome shotgun (WGS) entry which is preliminary data.</text>
</comment>
<dbReference type="AlphaFoldDB" id="A0A8J4YFX8"/>
<organism evidence="3 4">
    <name type="scientific">Chionoecetes opilio</name>
    <name type="common">Atlantic snow crab</name>
    <name type="synonym">Cancer opilio</name>
    <dbReference type="NCBI Taxonomy" id="41210"/>
    <lineage>
        <taxon>Eukaryota</taxon>
        <taxon>Metazoa</taxon>
        <taxon>Ecdysozoa</taxon>
        <taxon>Arthropoda</taxon>
        <taxon>Crustacea</taxon>
        <taxon>Multicrustacea</taxon>
        <taxon>Malacostraca</taxon>
        <taxon>Eumalacostraca</taxon>
        <taxon>Eucarida</taxon>
        <taxon>Decapoda</taxon>
        <taxon>Pleocyemata</taxon>
        <taxon>Brachyura</taxon>
        <taxon>Eubrachyura</taxon>
        <taxon>Majoidea</taxon>
        <taxon>Majidae</taxon>
        <taxon>Chionoecetes</taxon>
    </lineage>
</organism>
<name>A0A8J4YFX8_CHIOP</name>